<evidence type="ECO:0000313" key="3">
    <source>
        <dbReference type="Proteomes" id="UP001150942"/>
    </source>
</evidence>
<reference evidence="2" key="1">
    <citation type="submission" date="2022-11" db="EMBL/GenBank/DDBJ databases">
        <authorList>
            <person name="Petersen C."/>
        </authorList>
    </citation>
    <scope>NUCLEOTIDE SEQUENCE</scope>
    <source>
        <strain evidence="2">IBT 20477</strain>
    </source>
</reference>
<proteinExistence type="predicted"/>
<protein>
    <submittedName>
        <fullName evidence="2">Uncharacterized protein</fullName>
    </submittedName>
</protein>
<gene>
    <name evidence="2" type="ORF">N7449_006059</name>
</gene>
<dbReference type="EMBL" id="JAPQKQ010000004">
    <property type="protein sequence ID" value="KAJ5201256.1"/>
    <property type="molecule type" value="Genomic_DNA"/>
</dbReference>
<evidence type="ECO:0000313" key="2">
    <source>
        <dbReference type="EMBL" id="KAJ5201256.1"/>
    </source>
</evidence>
<reference evidence="2" key="2">
    <citation type="journal article" date="2023" name="IMA Fungus">
        <title>Comparative genomic study of the Penicillium genus elucidates a diverse pangenome and 15 lateral gene transfer events.</title>
        <authorList>
            <person name="Petersen C."/>
            <person name="Sorensen T."/>
            <person name="Nielsen M.R."/>
            <person name="Sondergaard T.E."/>
            <person name="Sorensen J.L."/>
            <person name="Fitzpatrick D.A."/>
            <person name="Frisvad J.C."/>
            <person name="Nielsen K.L."/>
        </authorList>
    </citation>
    <scope>NUCLEOTIDE SEQUENCE</scope>
    <source>
        <strain evidence="2">IBT 20477</strain>
    </source>
</reference>
<sequence length="594" mass="66010">MANEGYRPRLSDSARAGAVLADDFLKTFKQSLLSDYKSFIESEEFVHFEIPSSGSSSAHTPSRHVQPSRQLPGVNDEVQDGHERNTEHNHEPSAIAATVPGIGSMGVSDLNYPLSLFDNIPELPPASIIEDLTRTFETGFLRKAPFLSNLSNPDTPILAGLAGTAPVPPYLAFARALIGTVVSKRQECRIWAPGLYETTLKLFVGSVELDNRISRNIHWYEAGLLLVVYGMLHSDDAIWETTTMVHGYFLVPYKRRGLLQIADPGAPFDSHDTSLITSFYFLVDILRAIYLNTPPSFSPTDLSFPLTNQSTWRFEDLHRRIIIHKRSLSLGQTPDEYLLAILCILSEVFQLLQLLGPFTDKSIQNAEKADVNSSLHAGRLYPPSSVSREYLRQSEALVCSLQVWHSSMDAQSTGASSGCQFPDAIPQTGPNSAALKLHRDVLPIAYLCRILLELGPRALELPKIAGYDGPVPNGENPPSPLNNNPHKLGIHISDAAIECSWKVLDTLDEERDDVDCTVESSFIPLWLPLVVFYAGLTVWARMQEDRDRGLLKGAQNSSSARRRLLRSFENELRKIGRQYKSAARMADVIKNLYS</sequence>
<evidence type="ECO:0000256" key="1">
    <source>
        <dbReference type="SAM" id="MobiDB-lite"/>
    </source>
</evidence>
<keyword evidence="3" id="KW-1185">Reference proteome</keyword>
<dbReference type="Proteomes" id="UP001150942">
    <property type="component" value="Unassembled WGS sequence"/>
</dbReference>
<feature type="compositionally biased region" description="Polar residues" evidence="1">
    <location>
        <begin position="58"/>
        <end position="69"/>
    </location>
</feature>
<dbReference type="OrthoDB" id="4109707at2759"/>
<accession>A0A9W9MH79</accession>
<feature type="compositionally biased region" description="Basic and acidic residues" evidence="1">
    <location>
        <begin position="79"/>
        <end position="91"/>
    </location>
</feature>
<comment type="caution">
    <text evidence="2">The sequence shown here is derived from an EMBL/GenBank/DDBJ whole genome shotgun (WGS) entry which is preliminary data.</text>
</comment>
<dbReference type="AlphaFoldDB" id="A0A9W9MH79"/>
<organism evidence="2 3">
    <name type="scientific">Penicillium cf. viridicatum</name>
    <dbReference type="NCBI Taxonomy" id="2972119"/>
    <lineage>
        <taxon>Eukaryota</taxon>
        <taxon>Fungi</taxon>
        <taxon>Dikarya</taxon>
        <taxon>Ascomycota</taxon>
        <taxon>Pezizomycotina</taxon>
        <taxon>Eurotiomycetes</taxon>
        <taxon>Eurotiomycetidae</taxon>
        <taxon>Eurotiales</taxon>
        <taxon>Aspergillaceae</taxon>
        <taxon>Penicillium</taxon>
    </lineage>
</organism>
<name>A0A9W9MH79_9EURO</name>
<feature type="region of interest" description="Disordered" evidence="1">
    <location>
        <begin position="51"/>
        <end position="91"/>
    </location>
</feature>